<dbReference type="InterPro" id="IPR057326">
    <property type="entry name" value="KR_dom"/>
</dbReference>
<dbReference type="SUPFAM" id="SSF51735">
    <property type="entry name" value="NAD(P)-binding Rossmann-fold domains"/>
    <property type="match status" value="1"/>
</dbReference>
<gene>
    <name evidence="6" type="ordered locus">AZOLI_p10841</name>
</gene>
<dbReference type="InterPro" id="IPR016036">
    <property type="entry name" value="Malonyl_transacylase_ACP-bd"/>
</dbReference>
<reference evidence="7" key="1">
    <citation type="journal article" date="2011" name="PLoS Genet.">
        <title>Azospirillum genomes reveal transition of bacteria from aquatic to terrestrial environments.</title>
        <authorList>
            <person name="Wisniewski-Dye F."/>
            <person name="Borziak K."/>
            <person name="Khalsa-Moyers G."/>
            <person name="Alexandre G."/>
            <person name="Sukharnikov L.O."/>
            <person name="Wuichet K."/>
            <person name="Hurst G.B."/>
            <person name="McDonald W.H."/>
            <person name="Robertson J.S."/>
            <person name="Barbe V."/>
            <person name="Calteau A."/>
            <person name="Rouy Z."/>
            <person name="Mangenot S."/>
            <person name="Prigent-Combaret C."/>
            <person name="Normand P."/>
            <person name="Boyer M."/>
            <person name="Siguier P."/>
            <person name="Dessaux Y."/>
            <person name="Elmerich C."/>
            <person name="Condemine G."/>
            <person name="Krishnen G."/>
            <person name="Kennedy I."/>
            <person name="Paterson A.H."/>
            <person name="Gonzalez V."/>
            <person name="Mavingui P."/>
            <person name="Zhulin I.B."/>
        </authorList>
    </citation>
    <scope>NUCLEOTIDE SEQUENCE [LARGE SCALE GENOMIC DNA]</scope>
    <source>
        <strain evidence="7">4B</strain>
    </source>
</reference>
<dbReference type="InterPro" id="IPR001227">
    <property type="entry name" value="Ac_transferase_dom_sf"/>
</dbReference>
<dbReference type="GO" id="GO:0004315">
    <property type="term" value="F:3-oxoacyl-[acyl-carrier-protein] synthase activity"/>
    <property type="evidence" value="ECO:0007669"/>
    <property type="project" value="InterPro"/>
</dbReference>
<dbReference type="InterPro" id="IPR016039">
    <property type="entry name" value="Thiolase-like"/>
</dbReference>
<dbReference type="Pfam" id="PF00109">
    <property type="entry name" value="ketoacyl-synt"/>
    <property type="match status" value="1"/>
</dbReference>
<name>G7ZAV9_AZOL4</name>
<dbReference type="GO" id="GO:0004316">
    <property type="term" value="F:3-oxoacyl-[acyl-carrier-protein] reductase (NADPH) activity"/>
    <property type="evidence" value="ECO:0007669"/>
    <property type="project" value="UniProtKB-EC"/>
</dbReference>
<dbReference type="KEGG" id="ali:AZOLI_p10841"/>
<dbReference type="InterPro" id="IPR014030">
    <property type="entry name" value="Ketoacyl_synth_N"/>
</dbReference>
<keyword evidence="1" id="KW-0596">Phosphopantetheine</keyword>
<dbReference type="PROSITE" id="PS52004">
    <property type="entry name" value="KS3_2"/>
    <property type="match status" value="1"/>
</dbReference>
<dbReference type="EMBL" id="FQ311869">
    <property type="protein sequence ID" value="CBS89039.1"/>
    <property type="molecule type" value="Genomic_DNA"/>
</dbReference>
<dbReference type="PANTHER" id="PTHR43074">
    <property type="entry name" value="OMEGA-3 POLYUNSATURATED FATTY ACID SYNTHASE PFAB-RELATED"/>
    <property type="match status" value="1"/>
</dbReference>
<dbReference type="CDD" id="cd00833">
    <property type="entry name" value="PKS"/>
    <property type="match status" value="1"/>
</dbReference>
<dbReference type="InterPro" id="IPR013968">
    <property type="entry name" value="PKS_KR"/>
</dbReference>
<dbReference type="SUPFAM" id="SSF55048">
    <property type="entry name" value="Probable ACP-binding domain of malonyl-CoA ACP transacylase"/>
    <property type="match status" value="1"/>
</dbReference>
<evidence type="ECO:0000256" key="1">
    <source>
        <dbReference type="ARBA" id="ARBA00022450"/>
    </source>
</evidence>
<keyword evidence="7" id="KW-1185">Reference proteome</keyword>
<dbReference type="Gene3D" id="3.40.50.720">
    <property type="entry name" value="NAD(P)-binding Rossmann-like Domain"/>
    <property type="match status" value="1"/>
</dbReference>
<keyword evidence="6" id="KW-0614">Plasmid</keyword>
<dbReference type="PANTHER" id="PTHR43074:SF1">
    <property type="entry name" value="BETA-KETOACYL SYNTHASE FAMILY PROTEIN-RELATED"/>
    <property type="match status" value="1"/>
</dbReference>
<dbReference type="Pfam" id="PF08659">
    <property type="entry name" value="KR"/>
    <property type="match status" value="1"/>
</dbReference>
<dbReference type="RefSeq" id="WP_014188492.1">
    <property type="nucleotide sequence ID" value="NC_016585.1"/>
</dbReference>
<evidence type="ECO:0000256" key="3">
    <source>
        <dbReference type="ARBA" id="ARBA00022679"/>
    </source>
</evidence>
<dbReference type="PROSITE" id="PS00606">
    <property type="entry name" value="KS3_1"/>
    <property type="match status" value="1"/>
</dbReference>
<dbReference type="InterPro" id="IPR036291">
    <property type="entry name" value="NAD(P)-bd_dom_sf"/>
</dbReference>
<geneLocation type="plasmid" evidence="6 7">
    <name>AZO_p1</name>
</geneLocation>
<dbReference type="SMART" id="SM00822">
    <property type="entry name" value="PKS_KR"/>
    <property type="match status" value="1"/>
</dbReference>
<dbReference type="OrthoDB" id="9778690at2"/>
<dbReference type="Gene3D" id="3.40.47.10">
    <property type="match status" value="1"/>
</dbReference>
<evidence type="ECO:0000313" key="6">
    <source>
        <dbReference type="EMBL" id="CBS89039.1"/>
    </source>
</evidence>
<keyword evidence="2" id="KW-0597">Phosphoprotein</keyword>
<dbReference type="PROSITE" id="PS50075">
    <property type="entry name" value="CARRIER"/>
    <property type="match status" value="1"/>
</dbReference>
<sequence length="1755" mass="181615">MKNRHPIAIVGIGAMFPGSGTTHGFWRDILAGRDCVGDVPATHWLVEDFYDPDPTARDKTYCRRGAFLPPATLDPLEFGIPPQALTATDTAQLLALIVAKETLDEACRTQFRDIDRSRTSIVLGVASATELVGTMGARLQRPVWVKALREAGLPEDEVTAICDRISSQYVEWQESSFPGVLGNVVAGRIANRLDLGGTNCVVDAACASSLSALLMAMNELELGHSDMVISGGVDALNDIFMYMCFSKTPALSKSGDCRPFSDASDGTIVGEGLGLFALRRLEDAERDGNRIYAVIRGIGSSSDGRATSVYAPRPEGQAVALRRAYADAGYGPRSVELVEAHGTGTRAGDLAEFTALTQVFREADAEAGAWCAVGSIKSQIGHTKAAAGSAGLLKAALSLHQKVLPPTIKVERPDSRLNLGSSPFYLNTRARPWVKADGPRRASVSSFGFGGSNYHVALEEYTGPRAASRLWAGGALLLVGGADARSLADAARDLGARVETEGLEAVARDSQIAFDPRSRHRLAIVAADARQFEARLATALKQTGAFSTPGIHLAVGDERGGKVAFLFPGQGSQYVSMGADLAVAFDEARAVWDGQAALPAASGQPPLHRVVFPPPAFTREEAEAQEASLTRMIHAQPAIGTASLALLAVLERAGIRADAVAGHSFGEITALCAAGVLDRDTALSLAAERARCMEEAAAGSDGAMIAVAAGRERVEPLLQGLEVVLANDNGPEQVVLSGARAAIDGAATRLEAEGLRVVRLKVASAFHSPVVAHAAETFRTVLDGMEFGSFAVPVYANLTAAPYDAAEVRGLLAGQIAGTVRFRETVEALYADGVRNFVEVGPGAVLSGLVAQCLGDRPHLAVALDRRGSNGVACLLEGLGALAVHGVRVDFAALWAGFAEERKPKPASPAAVRISGANFGKIYPPPGGAAALPKPNPPRPAVASPAPIPLAPAKSAPVYSTSIEEAPIMVTNSPAPQPAPIPVATASVETIYHHVADAHAAFQRAIAESHQAFLAVAGQAIQSLSGVPAQQIAVTAPAAPIMPAAPVMPAQRQAPAPVAPQPVATARPQPVAAPAAPTPVPAPVAAPPAVNARDIVLAVIADKTGYPVEMLTAEMELEAGLGIDSIKQVEIFSTLQERIPALGGADMRELNALKTIGQILAMADSRSGGAPAPVPAPAQMAAAVPAVKPAAPSVDVGALFMGLVAEKTGYPIDMLSPEMELEAGLGIDSIKQVEIFSALVERLPELASVEMREFTALKTVGAVIARIKGDATAAQQTLAPQTQALPALSAGTLRTCSVLEERKAGGADMLRGLTSVAVVPDSSGVAAELVALLSAKGIAARIAELPGEQDDAVLFLAGLDGADAASTADLHWRALAAAKAADARLGKSGGAFVTVEKGGESWLGLGGLVLTAAHEWPAARVKAIELEPGSRSAADLARALAAEIATGDGDAEVRLAADGKRLVRTLRQGEVADGPLPLDQGAVIVVSGGARGVTAVALEQLSRRIRPTLVILGRSDPNAAPALPGMPEDADEATVRRAVIAGPGAGKQPREIEAMVKAILSANEARATIRRLEAAGARVRYCRADVRDAASVAQALAAVRAEAGPISGIVHGAGVLADKRIGDKTRDQFDAVFGTKVEGIANLLAATRADPLRVICLFSSIASLHGNAGQCDYAMANGVLNAVARAEAARRPNCTVKAIAWGPWDGGMVGPALKQHFRRMSVELIAPADGADFMLRELAQPPAGDAVVSCIGRQA</sequence>
<dbReference type="HOGENOM" id="CLU_000022_30_2_5"/>
<dbReference type="SUPFAM" id="SSF47336">
    <property type="entry name" value="ACP-like"/>
    <property type="match status" value="2"/>
</dbReference>
<dbReference type="EC" id="1.1.1.100" evidence="6"/>
<dbReference type="GO" id="GO:0006633">
    <property type="term" value="P:fatty acid biosynthetic process"/>
    <property type="evidence" value="ECO:0007669"/>
    <property type="project" value="InterPro"/>
</dbReference>
<organism evidence="6 7">
    <name type="scientific">Azospirillum lipoferum (strain 4B)</name>
    <dbReference type="NCBI Taxonomy" id="862719"/>
    <lineage>
        <taxon>Bacteria</taxon>
        <taxon>Pseudomonadati</taxon>
        <taxon>Pseudomonadota</taxon>
        <taxon>Alphaproteobacteria</taxon>
        <taxon>Rhodospirillales</taxon>
        <taxon>Azospirillaceae</taxon>
        <taxon>Azospirillum</taxon>
    </lineage>
</organism>
<dbReference type="InterPro" id="IPR052568">
    <property type="entry name" value="PKS-FAS_Synthase"/>
</dbReference>
<dbReference type="Pfam" id="PF00550">
    <property type="entry name" value="PP-binding"/>
    <property type="match status" value="2"/>
</dbReference>
<dbReference type="InterPro" id="IPR036736">
    <property type="entry name" value="ACP-like_sf"/>
</dbReference>
<dbReference type="InterPro" id="IPR014031">
    <property type="entry name" value="Ketoacyl_synth_C"/>
</dbReference>
<dbReference type="InterPro" id="IPR020841">
    <property type="entry name" value="PKS_Beta-ketoAc_synthase_dom"/>
</dbReference>
<dbReference type="Pfam" id="PF00698">
    <property type="entry name" value="Acyl_transf_1"/>
    <property type="match status" value="1"/>
</dbReference>
<dbReference type="SUPFAM" id="SSF53901">
    <property type="entry name" value="Thiolase-like"/>
    <property type="match status" value="1"/>
</dbReference>
<evidence type="ECO:0000256" key="2">
    <source>
        <dbReference type="ARBA" id="ARBA00022553"/>
    </source>
</evidence>
<evidence type="ECO:0000259" key="4">
    <source>
        <dbReference type="PROSITE" id="PS50075"/>
    </source>
</evidence>
<dbReference type="SMART" id="SM00825">
    <property type="entry name" value="PKS_KS"/>
    <property type="match status" value="1"/>
</dbReference>
<dbReference type="SMART" id="SM00827">
    <property type="entry name" value="PKS_AT"/>
    <property type="match status" value="1"/>
</dbReference>
<keyword evidence="3" id="KW-0808">Transferase</keyword>
<feature type="domain" description="Carrier" evidence="4">
    <location>
        <begin position="1191"/>
        <end position="1271"/>
    </location>
</feature>
<proteinExistence type="predicted"/>
<feature type="domain" description="Ketosynthase family 3 (KS3)" evidence="5">
    <location>
        <begin position="4"/>
        <end position="460"/>
    </location>
</feature>
<dbReference type="Proteomes" id="UP000005667">
    <property type="component" value="Plasmid AZO_p1"/>
</dbReference>
<dbReference type="Pfam" id="PF02801">
    <property type="entry name" value="Ketoacyl-synt_C"/>
    <property type="match status" value="1"/>
</dbReference>
<dbReference type="SUPFAM" id="SSF52151">
    <property type="entry name" value="FabD/lysophospholipase-like"/>
    <property type="match status" value="1"/>
</dbReference>
<evidence type="ECO:0000313" key="7">
    <source>
        <dbReference type="Proteomes" id="UP000005667"/>
    </source>
</evidence>
<dbReference type="InterPro" id="IPR016035">
    <property type="entry name" value="Acyl_Trfase/lysoPLipase"/>
</dbReference>
<dbReference type="Gene3D" id="3.40.366.10">
    <property type="entry name" value="Malonyl-Coenzyme A Acyl Carrier Protein, domain 2"/>
    <property type="match status" value="1"/>
</dbReference>
<dbReference type="InterPro" id="IPR018201">
    <property type="entry name" value="Ketoacyl_synth_AS"/>
</dbReference>
<evidence type="ECO:0000259" key="5">
    <source>
        <dbReference type="PROSITE" id="PS52004"/>
    </source>
</evidence>
<dbReference type="InterPro" id="IPR009081">
    <property type="entry name" value="PP-bd_ACP"/>
</dbReference>
<keyword evidence="6" id="KW-0560">Oxidoreductase</keyword>
<dbReference type="InterPro" id="IPR014043">
    <property type="entry name" value="Acyl_transferase_dom"/>
</dbReference>
<protein>
    <submittedName>
        <fullName evidence="6">3-oxoacyl-[acyl-carrier-protein] reductase</fullName>
        <ecNumber evidence="6">1.1.1.100</ecNumber>
    </submittedName>
</protein>
<dbReference type="Gene3D" id="1.10.1200.10">
    <property type="entry name" value="ACP-like"/>
    <property type="match status" value="2"/>
</dbReference>
<accession>G7ZAV9</accession>